<evidence type="ECO:0000313" key="2">
    <source>
        <dbReference type="EMBL" id="KAF2637781.1"/>
    </source>
</evidence>
<evidence type="ECO:0008006" key="4">
    <source>
        <dbReference type="Google" id="ProtNLM"/>
    </source>
</evidence>
<gene>
    <name evidence="2" type="ORF">P280DRAFT_482690</name>
</gene>
<feature type="region of interest" description="Disordered" evidence="1">
    <location>
        <begin position="127"/>
        <end position="151"/>
    </location>
</feature>
<keyword evidence="3" id="KW-1185">Reference proteome</keyword>
<sequence>MAMSNFRLMDLPKELRLLVYESIPPTTQLWAYPNATQHSLFKSPFPSAHGTIILVVQQVSNAILATCRQVYDEAHTTITRKRREEVQLDIPRVIIDLAILHVLPQNGGLFAKTTKLREILLNETSQNILGSGGSSPSKDSRETLARDDPSLTVPTNSDRLSTFVGLCAKSLQSNPAFVVDIGIFGRLATVSDLSTQLTRLCGLSGGHFQNLDITVGVADPRFFPSAEEHRMWEERLLDVMKEMEKYMEDVVEFLEITSVHIKRAERETEQDWEERSGELDGDVGIEVDFGR</sequence>
<feature type="compositionally biased region" description="Polar residues" evidence="1">
    <location>
        <begin position="127"/>
        <end position="137"/>
    </location>
</feature>
<reference evidence="2" key="1">
    <citation type="journal article" date="2020" name="Stud. Mycol.">
        <title>101 Dothideomycetes genomes: a test case for predicting lifestyles and emergence of pathogens.</title>
        <authorList>
            <person name="Haridas S."/>
            <person name="Albert R."/>
            <person name="Binder M."/>
            <person name="Bloem J."/>
            <person name="Labutti K."/>
            <person name="Salamov A."/>
            <person name="Andreopoulos B."/>
            <person name="Baker S."/>
            <person name="Barry K."/>
            <person name="Bills G."/>
            <person name="Bluhm B."/>
            <person name="Cannon C."/>
            <person name="Castanera R."/>
            <person name="Culley D."/>
            <person name="Daum C."/>
            <person name="Ezra D."/>
            <person name="Gonzalez J."/>
            <person name="Henrissat B."/>
            <person name="Kuo A."/>
            <person name="Liang C."/>
            <person name="Lipzen A."/>
            <person name="Lutzoni F."/>
            <person name="Magnuson J."/>
            <person name="Mondo S."/>
            <person name="Nolan M."/>
            <person name="Ohm R."/>
            <person name="Pangilinan J."/>
            <person name="Park H.-J."/>
            <person name="Ramirez L."/>
            <person name="Alfaro M."/>
            <person name="Sun H."/>
            <person name="Tritt A."/>
            <person name="Yoshinaga Y."/>
            <person name="Zwiers L.-H."/>
            <person name="Turgeon B."/>
            <person name="Goodwin S."/>
            <person name="Spatafora J."/>
            <person name="Crous P."/>
            <person name="Grigoriev I."/>
        </authorList>
    </citation>
    <scope>NUCLEOTIDE SEQUENCE</scope>
    <source>
        <strain evidence="2">CBS 473.64</strain>
    </source>
</reference>
<accession>A0A6A6RSZ6</accession>
<dbReference type="Proteomes" id="UP000799753">
    <property type="component" value="Unassembled WGS sequence"/>
</dbReference>
<feature type="compositionally biased region" description="Basic and acidic residues" evidence="1">
    <location>
        <begin position="138"/>
        <end position="149"/>
    </location>
</feature>
<protein>
    <recommendedName>
        <fullName evidence="4">F-box domain-containing protein</fullName>
    </recommendedName>
</protein>
<organism evidence="2 3">
    <name type="scientific">Massarina eburnea CBS 473.64</name>
    <dbReference type="NCBI Taxonomy" id="1395130"/>
    <lineage>
        <taxon>Eukaryota</taxon>
        <taxon>Fungi</taxon>
        <taxon>Dikarya</taxon>
        <taxon>Ascomycota</taxon>
        <taxon>Pezizomycotina</taxon>
        <taxon>Dothideomycetes</taxon>
        <taxon>Pleosporomycetidae</taxon>
        <taxon>Pleosporales</taxon>
        <taxon>Massarineae</taxon>
        <taxon>Massarinaceae</taxon>
        <taxon>Massarina</taxon>
    </lineage>
</organism>
<dbReference type="AlphaFoldDB" id="A0A6A6RSZ6"/>
<evidence type="ECO:0000313" key="3">
    <source>
        <dbReference type="Proteomes" id="UP000799753"/>
    </source>
</evidence>
<proteinExistence type="predicted"/>
<dbReference type="EMBL" id="MU006792">
    <property type="protein sequence ID" value="KAF2637781.1"/>
    <property type="molecule type" value="Genomic_DNA"/>
</dbReference>
<evidence type="ECO:0000256" key="1">
    <source>
        <dbReference type="SAM" id="MobiDB-lite"/>
    </source>
</evidence>
<name>A0A6A6RSZ6_9PLEO</name>
<dbReference type="OrthoDB" id="5314997at2759"/>